<dbReference type="Pfam" id="PF21708">
    <property type="entry name" value="Glyco_hydro_59_C"/>
    <property type="match status" value="1"/>
</dbReference>
<dbReference type="AlphaFoldDB" id="A0A5A8E0M8"/>
<dbReference type="Pfam" id="PF00652">
    <property type="entry name" value="Ricin_B_lectin"/>
    <property type="match status" value="1"/>
</dbReference>
<feature type="signal peptide" evidence="13">
    <location>
        <begin position="1"/>
        <end position="19"/>
    </location>
</feature>
<dbReference type="SUPFAM" id="SSF51445">
    <property type="entry name" value="(Trans)glycosidases"/>
    <property type="match status" value="1"/>
</dbReference>
<evidence type="ECO:0000313" key="18">
    <source>
        <dbReference type="Proteomes" id="UP000325113"/>
    </source>
</evidence>
<comment type="similarity">
    <text evidence="1">Belongs to the glycosyl hydrolase 59 family.</text>
</comment>
<dbReference type="Pfam" id="PF17387">
    <property type="entry name" value="Glyco_hydro_59M"/>
    <property type="match status" value="1"/>
</dbReference>
<evidence type="ECO:0000313" key="16">
    <source>
        <dbReference type="EMBL" id="KAA0170464.1"/>
    </source>
</evidence>
<keyword evidence="5" id="KW-0746">Sphingolipid metabolism</keyword>
<dbReference type="PANTHER" id="PTHR15172">
    <property type="entry name" value="GALACTOCEREBROSIDASE"/>
    <property type="match status" value="1"/>
</dbReference>
<dbReference type="Proteomes" id="UP000324907">
    <property type="component" value="Unassembled WGS sequence"/>
</dbReference>
<evidence type="ECO:0000313" key="15">
    <source>
        <dbReference type="EMBL" id="KAA0162445.1"/>
    </source>
</evidence>
<dbReference type="SUPFAM" id="SSF54447">
    <property type="entry name" value="ssDNA-binding transcriptional regulator domain"/>
    <property type="match status" value="1"/>
</dbReference>
<dbReference type="CDD" id="cd00161">
    <property type="entry name" value="beta-trefoil_Ricin-like"/>
    <property type="match status" value="1"/>
</dbReference>
<evidence type="ECO:0000256" key="5">
    <source>
        <dbReference type="ARBA" id="ARBA00022919"/>
    </source>
</evidence>
<dbReference type="GO" id="GO:0005764">
    <property type="term" value="C:lysosome"/>
    <property type="evidence" value="ECO:0007669"/>
    <property type="project" value="TreeGrafter"/>
</dbReference>
<dbReference type="InterPro" id="IPR049162">
    <property type="entry name" value="GH59_C"/>
</dbReference>
<dbReference type="GO" id="GO:0003677">
    <property type="term" value="F:DNA binding"/>
    <property type="evidence" value="ECO:0007669"/>
    <property type="project" value="InterPro"/>
</dbReference>
<dbReference type="SMART" id="SM00458">
    <property type="entry name" value="RICIN"/>
    <property type="match status" value="1"/>
</dbReference>
<feature type="chain" id="PRO_5033845725" description="galactosylceramidase" evidence="13">
    <location>
        <begin position="20"/>
        <end position="894"/>
    </location>
</feature>
<evidence type="ECO:0000256" key="3">
    <source>
        <dbReference type="ARBA" id="ARBA00022729"/>
    </source>
</evidence>
<evidence type="ECO:0000256" key="4">
    <source>
        <dbReference type="ARBA" id="ARBA00022801"/>
    </source>
</evidence>
<dbReference type="PANTHER" id="PTHR15172:SF1">
    <property type="entry name" value="GALACTOCEREBROSIDASE"/>
    <property type="match status" value="1"/>
</dbReference>
<protein>
    <recommendedName>
        <fullName evidence="2">galactosylceramidase</fullName>
        <ecNumber evidence="2">3.2.1.46</ecNumber>
    </recommendedName>
    <alternativeName>
        <fullName evidence="11">Galactosylceramidase</fullName>
    </alternativeName>
</protein>
<evidence type="ECO:0000256" key="2">
    <source>
        <dbReference type="ARBA" id="ARBA00012657"/>
    </source>
</evidence>
<reference evidence="17 18" key="1">
    <citation type="submission" date="2019-07" db="EMBL/GenBank/DDBJ databases">
        <title>Genomes of Cafeteria roenbergensis.</title>
        <authorList>
            <person name="Fischer M.G."/>
            <person name="Hackl T."/>
            <person name="Roman M."/>
        </authorList>
    </citation>
    <scope>NUCLEOTIDE SEQUENCE [LARGE SCALE GENOMIC DNA]</scope>
    <source>
        <strain evidence="15 18">Cflag</strain>
        <strain evidence="16 17">RCC970-E3</strain>
    </source>
</reference>
<dbReference type="InterPro" id="IPR003173">
    <property type="entry name" value="PC4_C"/>
</dbReference>
<sequence>MRSVALATAVACAVCSASASLVMLNSTATDRTLVGFGGLSGGGATSRLLPSYDDDTKAEILDYLFKPNYGASLHILKVEIGGDAQSTDGTEPSHQHTEDDLNCDRGYEWYLLKEAKARNPDILTYGLSWAWPAWTGNFTDSPWNAPAKAANYTLNWLRCARDSHSLDIDYVGSWNERSYSADYLKLLRRELDSNGFPSTRIVAPDSNWDIAGEMLTDPELMDAVDIVGAHYPGMTSSSDAIKTGKLLAASEDDSTFGDNIGTGCWARLLNRNWVQGRMSATIMWNLLASYYPGLPWMGTSFMWATQPWSGHYQVKSAVYVTAHWTQFTRPGWSYLAVDSTGGSGFFAKGGTYASLVENADGTGHFSVVMEKIHHDRSKCVRPGLPEYSVEQESVTFRLTGPAAATAAAQGKLALWTSVLRYNGQESTLFEQQAPIPVARAPDGSVNFTVTVPVDGVITVSTMLTGPAKGGVAMPPSAAPFPVPYSDDFNDYPLHSEPSYFADQAGSWEVLDSRDPAHGLAMRQMVPQKPICWAGDYAPVSVFGETTWTDVNHSVDFMIDPESSATAAASIGARVTGTTRPNGVFVSVGLDGTWTAYYNLGDGKSAAQGKLPVDVKPSQWHNLALAVTGSRASAWLDGIALFENMDVSTCNCPSGWTAVGTGWTYEFVWFDNYAVNSATNAGVLCAPAASGQSAILEGTSTAFDANFRYRYSFQQGSLTLISNPSLCLGVSGKDPSSGYPNVALVACDPQDASQAWDLQLNSTTTQFVNGFENKGYCMDVTGQASWAGANVELYECNGGDNQKFVLDEDGRIVNTGYVEPKKAVDRRWTLSAKRFVTVREFKGQVLTDIREFFDKGGELLPGKKGISLSIEQLRELAAALPDILEEAEGRVAKQA</sequence>
<evidence type="ECO:0000313" key="17">
    <source>
        <dbReference type="Proteomes" id="UP000324907"/>
    </source>
</evidence>
<keyword evidence="8" id="KW-1015">Disulfide bond</keyword>
<evidence type="ECO:0000256" key="9">
    <source>
        <dbReference type="ARBA" id="ARBA00023180"/>
    </source>
</evidence>
<dbReference type="PROSITE" id="PS50231">
    <property type="entry name" value="RICIN_B_LECTIN"/>
    <property type="match status" value="1"/>
</dbReference>
<evidence type="ECO:0000256" key="7">
    <source>
        <dbReference type="ARBA" id="ARBA00023098"/>
    </source>
</evidence>
<dbReference type="InterPro" id="IPR049161">
    <property type="entry name" value="GH59_cat"/>
</dbReference>
<dbReference type="InterPro" id="IPR009044">
    <property type="entry name" value="ssDNA-bd_transcriptional_reg"/>
</dbReference>
<dbReference type="Pfam" id="PF02057">
    <property type="entry name" value="Glyco_hydro_59"/>
    <property type="match status" value="1"/>
</dbReference>
<evidence type="ECO:0000256" key="8">
    <source>
        <dbReference type="ARBA" id="ARBA00023157"/>
    </source>
</evidence>
<keyword evidence="9" id="KW-0325">Glycoprotein</keyword>
<dbReference type="Gene3D" id="3.20.20.70">
    <property type="entry name" value="Aldolase class I"/>
    <property type="match status" value="1"/>
</dbReference>
<dbReference type="EMBL" id="VLTL01000013">
    <property type="protein sequence ID" value="KAA0170464.1"/>
    <property type="molecule type" value="Genomic_DNA"/>
</dbReference>
<evidence type="ECO:0000256" key="12">
    <source>
        <dbReference type="PIRSR" id="PIRSR601286-50"/>
    </source>
</evidence>
<dbReference type="EC" id="3.2.1.46" evidence="2"/>
<dbReference type="Gene3D" id="2.60.120.560">
    <property type="entry name" value="Exo-inulinase, domain 1"/>
    <property type="match status" value="1"/>
</dbReference>
<feature type="active site" description="Nucleophile" evidence="12">
    <location>
        <position position="251"/>
    </location>
</feature>
<evidence type="ECO:0000256" key="11">
    <source>
        <dbReference type="ARBA" id="ARBA00033098"/>
    </source>
</evidence>
<dbReference type="Gene3D" id="2.80.10.50">
    <property type="match status" value="1"/>
</dbReference>
<feature type="active site" description="Proton donor/acceptor" evidence="12">
    <location>
        <position position="176"/>
    </location>
</feature>
<dbReference type="EMBL" id="VLTM01000027">
    <property type="protein sequence ID" value="KAA0162445.1"/>
    <property type="molecule type" value="Genomic_DNA"/>
</dbReference>
<keyword evidence="3 13" id="KW-0732">Signal</keyword>
<evidence type="ECO:0000259" key="14">
    <source>
        <dbReference type="SMART" id="SM00458"/>
    </source>
</evidence>
<dbReference type="InterPro" id="IPR001286">
    <property type="entry name" value="Glyco_hydro_59"/>
</dbReference>
<proteinExistence type="inferred from homology"/>
<dbReference type="SUPFAM" id="SSF50370">
    <property type="entry name" value="Ricin B-like lectins"/>
    <property type="match status" value="1"/>
</dbReference>
<dbReference type="Gene3D" id="2.30.31.10">
    <property type="entry name" value="Transcriptional Coactivator Pc4, Chain A"/>
    <property type="match status" value="1"/>
</dbReference>
<feature type="domain" description="Ricin B lectin" evidence="14">
    <location>
        <begin position="671"/>
        <end position="806"/>
    </location>
</feature>
<keyword evidence="10" id="KW-0326">Glycosidase</keyword>
<evidence type="ECO:0000256" key="1">
    <source>
        <dbReference type="ARBA" id="ARBA00005637"/>
    </source>
</evidence>
<dbReference type="Gene3D" id="3.20.20.80">
    <property type="entry name" value="Glycosidases"/>
    <property type="match status" value="1"/>
</dbReference>
<keyword evidence="4" id="KW-0378">Hydrolase</keyword>
<dbReference type="GO" id="GO:0016020">
    <property type="term" value="C:membrane"/>
    <property type="evidence" value="ECO:0007669"/>
    <property type="project" value="GOC"/>
</dbReference>
<dbReference type="InterPro" id="IPR035992">
    <property type="entry name" value="Ricin_B-like_lectins"/>
</dbReference>
<accession>A0A5A8E0M8</accession>
<dbReference type="GO" id="GO:0006355">
    <property type="term" value="P:regulation of DNA-templated transcription"/>
    <property type="evidence" value="ECO:0007669"/>
    <property type="project" value="InterPro"/>
</dbReference>
<dbReference type="PRINTS" id="PR00850">
    <property type="entry name" value="GLHYDRLASE59"/>
</dbReference>
<dbReference type="InterPro" id="IPR000772">
    <property type="entry name" value="Ricin_B_lectin"/>
</dbReference>
<dbReference type="InterPro" id="IPR035394">
    <property type="entry name" value="Glyco_hydro_59_dom"/>
</dbReference>
<dbReference type="Pfam" id="PF02229">
    <property type="entry name" value="PC4"/>
    <property type="match status" value="1"/>
</dbReference>
<keyword evidence="6" id="KW-0442">Lipid degradation</keyword>
<keyword evidence="7" id="KW-0443">Lipid metabolism</keyword>
<dbReference type="GO" id="GO:0004336">
    <property type="term" value="F:galactosylceramidase activity"/>
    <property type="evidence" value="ECO:0007669"/>
    <property type="project" value="UniProtKB-EC"/>
</dbReference>
<evidence type="ECO:0000256" key="6">
    <source>
        <dbReference type="ARBA" id="ARBA00022963"/>
    </source>
</evidence>
<name>A0A5A8E0M8_CAFRO</name>
<dbReference type="GO" id="GO:0006683">
    <property type="term" value="P:galactosylceramide catabolic process"/>
    <property type="evidence" value="ECO:0007669"/>
    <property type="project" value="InterPro"/>
</dbReference>
<gene>
    <name evidence="16" type="ORF">FNF28_01458</name>
    <name evidence="15" type="ORF">FNF31_03244</name>
</gene>
<dbReference type="InterPro" id="IPR017853">
    <property type="entry name" value="GH"/>
</dbReference>
<evidence type="ECO:0000256" key="10">
    <source>
        <dbReference type="ARBA" id="ARBA00023295"/>
    </source>
</evidence>
<evidence type="ECO:0000256" key="13">
    <source>
        <dbReference type="SAM" id="SignalP"/>
    </source>
</evidence>
<organism evidence="16 17">
    <name type="scientific">Cafeteria roenbergensis</name>
    <name type="common">Marine flagellate</name>
    <dbReference type="NCBI Taxonomy" id="33653"/>
    <lineage>
        <taxon>Eukaryota</taxon>
        <taxon>Sar</taxon>
        <taxon>Stramenopiles</taxon>
        <taxon>Bigyra</taxon>
        <taxon>Opalozoa</taxon>
        <taxon>Bicosoecida</taxon>
        <taxon>Cafeteriaceae</taxon>
        <taxon>Cafeteria</taxon>
    </lineage>
</organism>
<comment type="caution">
    <text evidence="16">The sequence shown here is derived from an EMBL/GenBank/DDBJ whole genome shotgun (WGS) entry which is preliminary data.</text>
</comment>
<dbReference type="InterPro" id="IPR013785">
    <property type="entry name" value="Aldolase_TIM"/>
</dbReference>
<dbReference type="Proteomes" id="UP000325113">
    <property type="component" value="Unassembled WGS sequence"/>
</dbReference>